<feature type="transmembrane region" description="Helical" evidence="6">
    <location>
        <begin position="180"/>
        <end position="200"/>
    </location>
</feature>
<feature type="transmembrane region" description="Helical" evidence="6">
    <location>
        <begin position="124"/>
        <end position="143"/>
    </location>
</feature>
<dbReference type="KEGG" id="mend:L6E24_07570"/>
<accession>A0A9E7PLM0</accession>
<dbReference type="GO" id="GO:0015171">
    <property type="term" value="F:amino acid transmembrane transporter activity"/>
    <property type="evidence" value="ECO:0007669"/>
    <property type="project" value="TreeGrafter"/>
</dbReference>
<reference evidence="7" key="1">
    <citation type="submission" date="2022-04" db="EMBL/GenBank/DDBJ databases">
        <title>Complete genome of Methanoplanus endosymbiosus DSM 3599.</title>
        <authorList>
            <person name="Chen S.-C."/>
            <person name="You Y.-T."/>
            <person name="Zhou Y.-Z."/>
            <person name="Lai M.-C."/>
        </authorList>
    </citation>
    <scope>NUCLEOTIDE SEQUENCE</scope>
    <source>
        <strain evidence="7">DSM 3599</strain>
    </source>
</reference>
<keyword evidence="2" id="KW-0813">Transport</keyword>
<evidence type="ECO:0000256" key="4">
    <source>
        <dbReference type="ARBA" id="ARBA00022989"/>
    </source>
</evidence>
<keyword evidence="4 6" id="KW-1133">Transmembrane helix</keyword>
<proteinExistence type="predicted"/>
<evidence type="ECO:0000313" key="7">
    <source>
        <dbReference type="EMBL" id="UUX91239.1"/>
    </source>
</evidence>
<gene>
    <name evidence="7" type="ORF">L6E24_07570</name>
</gene>
<dbReference type="PANTHER" id="PTHR43243">
    <property type="entry name" value="INNER MEMBRANE TRANSPORTER YGJI-RELATED"/>
    <property type="match status" value="1"/>
</dbReference>
<dbReference type="PIRSF" id="PIRSF006060">
    <property type="entry name" value="AA_transporter"/>
    <property type="match status" value="1"/>
</dbReference>
<dbReference type="AlphaFoldDB" id="A0A9E7PLM0"/>
<dbReference type="EMBL" id="CP096115">
    <property type="protein sequence ID" value="UUX91239.1"/>
    <property type="molecule type" value="Genomic_DNA"/>
</dbReference>
<keyword evidence="5 6" id="KW-0472">Membrane</keyword>
<comment type="subcellular location">
    <subcellularLocation>
        <location evidence="1">Membrane</location>
        <topology evidence="1">Multi-pass membrane protein</topology>
    </subcellularLocation>
</comment>
<feature type="transmembrane region" description="Helical" evidence="6">
    <location>
        <begin position="150"/>
        <end position="174"/>
    </location>
</feature>
<evidence type="ECO:0000256" key="3">
    <source>
        <dbReference type="ARBA" id="ARBA00022692"/>
    </source>
</evidence>
<dbReference type="Gene3D" id="1.20.1740.10">
    <property type="entry name" value="Amino acid/polyamine transporter I"/>
    <property type="match status" value="1"/>
</dbReference>
<dbReference type="GO" id="GO:0016020">
    <property type="term" value="C:membrane"/>
    <property type="evidence" value="ECO:0007669"/>
    <property type="project" value="UniProtKB-SubCell"/>
</dbReference>
<feature type="transmembrane region" description="Helical" evidence="6">
    <location>
        <begin position="90"/>
        <end position="118"/>
    </location>
</feature>
<evidence type="ECO:0000256" key="6">
    <source>
        <dbReference type="SAM" id="Phobius"/>
    </source>
</evidence>
<dbReference type="Proteomes" id="UP001060368">
    <property type="component" value="Chromosome"/>
</dbReference>
<organism evidence="7 8">
    <name type="scientific">Methanoplanus endosymbiosus</name>
    <dbReference type="NCBI Taxonomy" id="33865"/>
    <lineage>
        <taxon>Archaea</taxon>
        <taxon>Methanobacteriati</taxon>
        <taxon>Methanobacteriota</taxon>
        <taxon>Stenosarchaea group</taxon>
        <taxon>Methanomicrobia</taxon>
        <taxon>Methanomicrobiales</taxon>
        <taxon>Methanomicrobiaceae</taxon>
        <taxon>Methanoplanus</taxon>
    </lineage>
</organism>
<dbReference type="PANTHER" id="PTHR43243:SF4">
    <property type="entry name" value="CATIONIC AMINO ACID TRANSPORTER 4"/>
    <property type="match status" value="1"/>
</dbReference>
<evidence type="ECO:0000256" key="1">
    <source>
        <dbReference type="ARBA" id="ARBA00004141"/>
    </source>
</evidence>
<feature type="transmembrane region" description="Helical" evidence="6">
    <location>
        <begin position="406"/>
        <end position="425"/>
    </location>
</feature>
<protein>
    <submittedName>
        <fullName evidence="7">Amino acid permease</fullName>
    </submittedName>
</protein>
<feature type="transmembrane region" description="Helical" evidence="6">
    <location>
        <begin position="221"/>
        <end position="248"/>
    </location>
</feature>
<feature type="transmembrane region" description="Helical" evidence="6">
    <location>
        <begin position="380"/>
        <end position="400"/>
    </location>
</feature>
<feature type="transmembrane region" description="Helical" evidence="6">
    <location>
        <begin position="318"/>
        <end position="336"/>
    </location>
</feature>
<dbReference type="GeneID" id="74307548"/>
<evidence type="ECO:0000256" key="5">
    <source>
        <dbReference type="ARBA" id="ARBA00023136"/>
    </source>
</evidence>
<evidence type="ECO:0000313" key="8">
    <source>
        <dbReference type="Proteomes" id="UP001060368"/>
    </source>
</evidence>
<keyword evidence="3 6" id="KW-0812">Transmembrane</keyword>
<sequence length="427" mass="45764">MTGDDRGDTKLMRTLSLPEVVLSGIGVILGAGIYALIGEAAATAGDALWLSFVFSALIASFTGLSYMELSSMFPRASAEYEYTKHSFGSNLAFMTGIMVILSGIVGASTVALGFSGYFRGIFDLPVLLISTVLILLLSALLFVGIKQSAMVAIVFTLIEAGGLVGIILIGLPYIGSVDYFYMPLGMAGVFQAAALIFFAYQGFEEIVKLSEETKNPENTIPLGLLIALSVTILLYVLVSVSVVSISGWEAVAGSENPFAMIAGEVFDGGYQVFTVIALFATANTVLLMLLSSSRIIYGMAKEGRLPAVLSRVHERTRTPAYAVLVAGFLSLIFLSLGNIRDVASVTNFTLYFTFTVINASVIALRFRIPERRRPFKVPLSFGRLPFIPVMGIAACLFFLFQMDPVILMIGVIMTAVAFAGAKYFGDV</sequence>
<name>A0A9E7PLM0_9EURY</name>
<evidence type="ECO:0000256" key="2">
    <source>
        <dbReference type="ARBA" id="ARBA00022448"/>
    </source>
</evidence>
<feature type="transmembrane region" description="Helical" evidence="6">
    <location>
        <begin position="49"/>
        <end position="69"/>
    </location>
</feature>
<keyword evidence="8" id="KW-1185">Reference proteome</keyword>
<dbReference type="RefSeq" id="WP_257741391.1">
    <property type="nucleotide sequence ID" value="NZ_CP096115.1"/>
</dbReference>
<feature type="transmembrane region" description="Helical" evidence="6">
    <location>
        <begin position="348"/>
        <end position="368"/>
    </location>
</feature>
<dbReference type="Pfam" id="PF13520">
    <property type="entry name" value="AA_permease_2"/>
    <property type="match status" value="1"/>
</dbReference>
<dbReference type="InterPro" id="IPR002293">
    <property type="entry name" value="AA/rel_permease1"/>
</dbReference>
<feature type="transmembrane region" description="Helical" evidence="6">
    <location>
        <begin position="268"/>
        <end position="297"/>
    </location>
</feature>
<feature type="transmembrane region" description="Helical" evidence="6">
    <location>
        <begin position="20"/>
        <end position="37"/>
    </location>
</feature>